<evidence type="ECO:0000313" key="2">
    <source>
        <dbReference type="Proteomes" id="UP000190951"/>
    </source>
</evidence>
<name>A0A1S8KZW9_9CLOT</name>
<dbReference type="STRING" id="84029.CROST_36200"/>
<evidence type="ECO:0000313" key="1">
    <source>
        <dbReference type="EMBL" id="URZ11457.1"/>
    </source>
</evidence>
<protein>
    <submittedName>
        <fullName evidence="1">Uncharacterized protein</fullName>
    </submittedName>
</protein>
<keyword evidence="2" id="KW-1185">Reference proteome</keyword>
<organism evidence="1 2">
    <name type="scientific">Clostridium felsineum</name>
    <dbReference type="NCBI Taxonomy" id="36839"/>
    <lineage>
        <taxon>Bacteria</taxon>
        <taxon>Bacillati</taxon>
        <taxon>Bacillota</taxon>
        <taxon>Clostridia</taxon>
        <taxon>Eubacteriales</taxon>
        <taxon>Clostridiaceae</taxon>
        <taxon>Clostridium</taxon>
    </lineage>
</organism>
<sequence length="39" mass="4678">MEELKKILIRIENIEKLAEHINIAVYNIENKILKSKKEQ</sequence>
<gene>
    <name evidence="1" type="ORF">CROST_021740</name>
</gene>
<dbReference type="KEGG" id="crw:CROST_021740"/>
<proteinExistence type="predicted"/>
<accession>A0A1S8KZW9</accession>
<dbReference type="EMBL" id="CP096983">
    <property type="protein sequence ID" value="URZ11457.1"/>
    <property type="molecule type" value="Genomic_DNA"/>
</dbReference>
<dbReference type="Proteomes" id="UP000190951">
    <property type="component" value="Chromosome"/>
</dbReference>
<dbReference type="AlphaFoldDB" id="A0A1S8KZW9"/>
<reference evidence="1 2" key="1">
    <citation type="submission" date="2022-04" db="EMBL/GenBank/DDBJ databases">
        <title>Genome sequence of C. roseum typestrain.</title>
        <authorList>
            <person name="Poehlein A."/>
            <person name="Schoch T."/>
            <person name="Duerre P."/>
            <person name="Daniel R."/>
        </authorList>
    </citation>
    <scope>NUCLEOTIDE SEQUENCE [LARGE SCALE GENOMIC DNA]</scope>
    <source>
        <strain evidence="1 2">DSM 7320</strain>
    </source>
</reference>